<accession>A0A8R7UAM3</accession>
<dbReference type="Gramene" id="TuG1812G0400002920.01.T03">
    <property type="protein sequence ID" value="TuG1812G0400002920.01.T03.cds402945"/>
    <property type="gene ID" value="TuG1812G0400002920.01"/>
</dbReference>
<dbReference type="Proteomes" id="UP000015106">
    <property type="component" value="Chromosome 4"/>
</dbReference>
<dbReference type="EnsemblPlants" id="TuG1812G0400002920.01.T05">
    <property type="protein sequence ID" value="TuG1812G0400002920.01.T05.cds402945"/>
    <property type="gene ID" value="TuG1812G0400002920.01"/>
</dbReference>
<feature type="region of interest" description="Disordered" evidence="1">
    <location>
        <begin position="31"/>
        <end position="124"/>
    </location>
</feature>
<dbReference type="AlphaFoldDB" id="A0A8R7UAM3"/>
<evidence type="ECO:0000313" key="3">
    <source>
        <dbReference type="Proteomes" id="UP000015106"/>
    </source>
</evidence>
<feature type="compositionally biased region" description="Pro residues" evidence="1">
    <location>
        <begin position="109"/>
        <end position="124"/>
    </location>
</feature>
<dbReference type="EnsemblPlants" id="TuG1812G0400002920.01.T01">
    <property type="protein sequence ID" value="TuG1812G0400002920.01.T01.cds402945"/>
    <property type="gene ID" value="TuG1812G0400002920.01"/>
</dbReference>
<dbReference type="Gramene" id="TuG1812G0400002920.01.T05">
    <property type="protein sequence ID" value="TuG1812G0400002920.01.T05.cds402945"/>
    <property type="gene ID" value="TuG1812G0400002920.01"/>
</dbReference>
<sequence>MWSSRFLTTVCVRGETVRDTHFAFSAARRRPPCVEQGARRRLPSLEQDASSPATTSSAPLPLPAPPPPPPPPPRPHPVSYPHDGLASPAIIPPRPRPAASSHHRGLVSPPTPWIFPRSTLPPPSYCRRADRDARCWTRCGSRHLELDRDPVRRPHTVSPERSSQLA</sequence>
<protein>
    <submittedName>
        <fullName evidence="2">Uncharacterized protein</fullName>
    </submittedName>
</protein>
<dbReference type="Gramene" id="TuG1812G0400002920.01.T01">
    <property type="protein sequence ID" value="TuG1812G0400002920.01.T01.cds402945"/>
    <property type="gene ID" value="TuG1812G0400002920.01"/>
</dbReference>
<feature type="compositionally biased region" description="Basic and acidic residues" evidence="1">
    <location>
        <begin position="142"/>
        <end position="152"/>
    </location>
</feature>
<reference evidence="3" key="1">
    <citation type="journal article" date="2013" name="Nature">
        <title>Draft genome of the wheat A-genome progenitor Triticum urartu.</title>
        <authorList>
            <person name="Ling H.Q."/>
            <person name="Zhao S."/>
            <person name="Liu D."/>
            <person name="Wang J."/>
            <person name="Sun H."/>
            <person name="Zhang C."/>
            <person name="Fan H."/>
            <person name="Li D."/>
            <person name="Dong L."/>
            <person name="Tao Y."/>
            <person name="Gao C."/>
            <person name="Wu H."/>
            <person name="Li Y."/>
            <person name="Cui Y."/>
            <person name="Guo X."/>
            <person name="Zheng S."/>
            <person name="Wang B."/>
            <person name="Yu K."/>
            <person name="Liang Q."/>
            <person name="Yang W."/>
            <person name="Lou X."/>
            <person name="Chen J."/>
            <person name="Feng M."/>
            <person name="Jian J."/>
            <person name="Zhang X."/>
            <person name="Luo G."/>
            <person name="Jiang Y."/>
            <person name="Liu J."/>
            <person name="Wang Z."/>
            <person name="Sha Y."/>
            <person name="Zhang B."/>
            <person name="Wu H."/>
            <person name="Tang D."/>
            <person name="Shen Q."/>
            <person name="Xue P."/>
            <person name="Zou S."/>
            <person name="Wang X."/>
            <person name="Liu X."/>
            <person name="Wang F."/>
            <person name="Yang Y."/>
            <person name="An X."/>
            <person name="Dong Z."/>
            <person name="Zhang K."/>
            <person name="Zhang X."/>
            <person name="Luo M.C."/>
            <person name="Dvorak J."/>
            <person name="Tong Y."/>
            <person name="Wang J."/>
            <person name="Yang H."/>
            <person name="Li Z."/>
            <person name="Wang D."/>
            <person name="Zhang A."/>
            <person name="Wang J."/>
        </authorList>
    </citation>
    <scope>NUCLEOTIDE SEQUENCE</scope>
    <source>
        <strain evidence="3">cv. G1812</strain>
    </source>
</reference>
<feature type="compositionally biased region" description="Pro residues" evidence="1">
    <location>
        <begin position="60"/>
        <end position="78"/>
    </location>
</feature>
<name>A0A8R7UAM3_TRIUA</name>
<dbReference type="EnsemblPlants" id="TuG1812G0400002920.01.T03">
    <property type="protein sequence ID" value="TuG1812G0400002920.01.T03.cds402945"/>
    <property type="gene ID" value="TuG1812G0400002920.01"/>
</dbReference>
<dbReference type="Gramene" id="TuG1812G0400002920.01.T02">
    <property type="protein sequence ID" value="TuG1812G0400002920.01.T02.cds402945"/>
    <property type="gene ID" value="TuG1812G0400002920.01"/>
</dbReference>
<proteinExistence type="predicted"/>
<reference evidence="2" key="2">
    <citation type="submission" date="2018-03" db="EMBL/GenBank/DDBJ databases">
        <title>The Triticum urartu genome reveals the dynamic nature of wheat genome evolution.</title>
        <authorList>
            <person name="Ling H."/>
            <person name="Ma B."/>
            <person name="Shi X."/>
            <person name="Liu H."/>
            <person name="Dong L."/>
            <person name="Sun H."/>
            <person name="Cao Y."/>
            <person name="Gao Q."/>
            <person name="Zheng S."/>
            <person name="Li Y."/>
            <person name="Yu Y."/>
            <person name="Du H."/>
            <person name="Qi M."/>
            <person name="Li Y."/>
            <person name="Yu H."/>
            <person name="Cui Y."/>
            <person name="Wang N."/>
            <person name="Chen C."/>
            <person name="Wu H."/>
            <person name="Zhao Y."/>
            <person name="Zhang J."/>
            <person name="Li Y."/>
            <person name="Zhou W."/>
            <person name="Zhang B."/>
            <person name="Hu W."/>
            <person name="Eijk M."/>
            <person name="Tang J."/>
            <person name="Witsenboer H."/>
            <person name="Zhao S."/>
            <person name="Li Z."/>
            <person name="Zhang A."/>
            <person name="Wang D."/>
            <person name="Liang C."/>
        </authorList>
    </citation>
    <scope>NUCLEOTIDE SEQUENCE [LARGE SCALE GENOMIC DNA]</scope>
    <source>
        <strain evidence="2">cv. G1812</strain>
    </source>
</reference>
<evidence type="ECO:0000256" key="1">
    <source>
        <dbReference type="SAM" id="MobiDB-lite"/>
    </source>
</evidence>
<feature type="region of interest" description="Disordered" evidence="1">
    <location>
        <begin position="141"/>
        <end position="166"/>
    </location>
</feature>
<dbReference type="Gramene" id="TuG1812G0400002920.01.T04">
    <property type="protein sequence ID" value="TuG1812G0400002920.01.T04.cds402945"/>
    <property type="gene ID" value="TuG1812G0400002920.01"/>
</dbReference>
<evidence type="ECO:0000313" key="2">
    <source>
        <dbReference type="EnsemblPlants" id="TuG1812G0400002920.01.T04.cds402945"/>
    </source>
</evidence>
<keyword evidence="3" id="KW-1185">Reference proteome</keyword>
<dbReference type="EnsemblPlants" id="TuG1812G0400002920.01.T04">
    <property type="protein sequence ID" value="TuG1812G0400002920.01.T04.cds402945"/>
    <property type="gene ID" value="TuG1812G0400002920.01"/>
</dbReference>
<feature type="compositionally biased region" description="Low complexity" evidence="1">
    <location>
        <begin position="49"/>
        <end position="59"/>
    </location>
</feature>
<dbReference type="EnsemblPlants" id="TuG1812G0400002920.01.T02">
    <property type="protein sequence ID" value="TuG1812G0400002920.01.T02.cds402945"/>
    <property type="gene ID" value="TuG1812G0400002920.01"/>
</dbReference>
<organism evidence="2 3">
    <name type="scientific">Triticum urartu</name>
    <name type="common">Red wild einkorn</name>
    <name type="synonym">Crithodium urartu</name>
    <dbReference type="NCBI Taxonomy" id="4572"/>
    <lineage>
        <taxon>Eukaryota</taxon>
        <taxon>Viridiplantae</taxon>
        <taxon>Streptophyta</taxon>
        <taxon>Embryophyta</taxon>
        <taxon>Tracheophyta</taxon>
        <taxon>Spermatophyta</taxon>
        <taxon>Magnoliopsida</taxon>
        <taxon>Liliopsida</taxon>
        <taxon>Poales</taxon>
        <taxon>Poaceae</taxon>
        <taxon>BOP clade</taxon>
        <taxon>Pooideae</taxon>
        <taxon>Triticodae</taxon>
        <taxon>Triticeae</taxon>
        <taxon>Triticinae</taxon>
        <taxon>Triticum</taxon>
    </lineage>
</organism>
<reference evidence="2" key="3">
    <citation type="submission" date="2022-06" db="UniProtKB">
        <authorList>
            <consortium name="EnsemblPlants"/>
        </authorList>
    </citation>
    <scope>IDENTIFICATION</scope>
</reference>